<dbReference type="RefSeq" id="WP_103220387.1">
    <property type="nucleotide sequence ID" value="NZ_PPCN01000001.1"/>
</dbReference>
<gene>
    <name evidence="2" type="ORF">CLV41_101158</name>
</gene>
<dbReference type="EMBL" id="PPCN01000001">
    <property type="protein sequence ID" value="POF33709.1"/>
    <property type="molecule type" value="Genomic_DNA"/>
</dbReference>
<evidence type="ECO:0008006" key="4">
    <source>
        <dbReference type="Google" id="ProtNLM"/>
    </source>
</evidence>
<proteinExistence type="predicted"/>
<evidence type="ECO:0000313" key="3">
    <source>
        <dbReference type="Proteomes" id="UP000236959"/>
    </source>
</evidence>
<dbReference type="Proteomes" id="UP000236959">
    <property type="component" value="Unassembled WGS sequence"/>
</dbReference>
<feature type="region of interest" description="Disordered" evidence="1">
    <location>
        <begin position="223"/>
        <end position="259"/>
    </location>
</feature>
<reference evidence="2 3" key="1">
    <citation type="submission" date="2018-01" db="EMBL/GenBank/DDBJ databases">
        <title>Genomic Encyclopedia of Archaeal and Bacterial Type Strains, Phase II (KMG-II): from individual species to whole genera.</title>
        <authorList>
            <person name="Goeker M."/>
        </authorList>
    </citation>
    <scope>NUCLEOTIDE SEQUENCE [LARGE SCALE GENOMIC DNA]</scope>
    <source>
        <strain evidence="2 3">DSM 17023</strain>
    </source>
</reference>
<dbReference type="AlphaFoldDB" id="A0A2S3V1Z7"/>
<dbReference type="OrthoDB" id="556081at2"/>
<protein>
    <recommendedName>
        <fullName evidence="4">DUF2764 family protein</fullName>
    </recommendedName>
</protein>
<evidence type="ECO:0000256" key="1">
    <source>
        <dbReference type="SAM" id="MobiDB-lite"/>
    </source>
</evidence>
<comment type="caution">
    <text evidence="2">The sequence shown here is derived from an EMBL/GenBank/DDBJ whole genome shotgun (WGS) entry which is preliminary data.</text>
</comment>
<name>A0A2S3V1Z7_9HYPH</name>
<sequence length="259" mass="29396">MSRPHQYIMLVTSLPHLGKMFTRKEVPISEFRLKQRLSMLRPDHLRLLRELVEVTAWAGVARYSLDSEVLRRAREVIGDLKDYPDLQHLVGARMETRTVIAALRRRRDGQETAGDIENWGFGRWCGRIANHWSDPGLGLGNFMPWVAEAHRLMQSGNHIAMERLSLTQIFRQLDHYGMLHEFDFEAVAIYVLRWVIVERWSRYSEDAARERLQLLVTAALGGPNAPGGPSELDGMAADEPPPGQGLFADASSALQETLS</sequence>
<keyword evidence="3" id="KW-1185">Reference proteome</keyword>
<accession>A0A2S3V1Z7</accession>
<organism evidence="2 3">
    <name type="scientific">Roseibium marinum</name>
    <dbReference type="NCBI Taxonomy" id="281252"/>
    <lineage>
        <taxon>Bacteria</taxon>
        <taxon>Pseudomonadati</taxon>
        <taxon>Pseudomonadota</taxon>
        <taxon>Alphaproteobacteria</taxon>
        <taxon>Hyphomicrobiales</taxon>
        <taxon>Stappiaceae</taxon>
        <taxon>Roseibium</taxon>
    </lineage>
</organism>
<evidence type="ECO:0000313" key="2">
    <source>
        <dbReference type="EMBL" id="POF33709.1"/>
    </source>
</evidence>